<dbReference type="PANTHER" id="PTHR34309:SF10">
    <property type="entry name" value="SLR1406 PROTEIN"/>
    <property type="match status" value="1"/>
</dbReference>
<keyword evidence="2" id="KW-1185">Reference proteome</keyword>
<comment type="caution">
    <text evidence="1">The sequence shown here is derived from an EMBL/GenBank/DDBJ whole genome shotgun (WGS) entry which is preliminary data.</text>
</comment>
<evidence type="ECO:0000313" key="1">
    <source>
        <dbReference type="EMBL" id="EDQ06560.1"/>
    </source>
</evidence>
<accession>A0ABM9XAN5</accession>
<dbReference type="EMBL" id="ABID01000001">
    <property type="protein sequence ID" value="EDQ06560.1"/>
    <property type="molecule type" value="Genomic_DNA"/>
</dbReference>
<proteinExistence type="predicted"/>
<dbReference type="SUPFAM" id="SSF143744">
    <property type="entry name" value="GlcG-like"/>
    <property type="match status" value="1"/>
</dbReference>
<dbReference type="Pfam" id="PF03928">
    <property type="entry name" value="HbpS-like"/>
    <property type="match status" value="1"/>
</dbReference>
<organism evidence="1 2">
    <name type="scientific">Sulfitobacter indolifex HEL-45</name>
    <dbReference type="NCBI Taxonomy" id="391624"/>
    <lineage>
        <taxon>Bacteria</taxon>
        <taxon>Pseudomonadati</taxon>
        <taxon>Pseudomonadota</taxon>
        <taxon>Alphaproteobacteria</taxon>
        <taxon>Rhodobacterales</taxon>
        <taxon>Roseobacteraceae</taxon>
        <taxon>Sulfitobacter</taxon>
    </lineage>
</organism>
<reference evidence="1 2" key="1">
    <citation type="submission" date="2007-11" db="EMBL/GenBank/DDBJ databases">
        <authorList>
            <person name="Wagner-Dobler I."/>
            <person name="Ferriera S."/>
            <person name="Johnson J."/>
            <person name="Kravitz S."/>
            <person name="Beeson K."/>
            <person name="Sutton G."/>
            <person name="Rogers Y.-H."/>
            <person name="Friedman R."/>
            <person name="Frazier M."/>
            <person name="Venter J.C."/>
        </authorList>
    </citation>
    <scope>NUCLEOTIDE SEQUENCE [LARGE SCALE GENOMIC DNA]</scope>
    <source>
        <strain evidence="1 2">HEL-45</strain>
    </source>
</reference>
<sequence length="160" mass="16843">MRDPTLRTRISMNTRQENPMNLSLDQAQAIIKNCLEWRKSNDLKPLTIAVLDSGGYLVALAREDGTSNLRPDIAQGKARGAVAMGLGSRALFERAKAEPFFIQAMNALSNGSLVPVAGGVLIKKDGVILGSVGITGDNSDNDEACAISAIEKAGFVADGG</sequence>
<gene>
    <name evidence="1" type="ORF">OIHEL45_07080</name>
</gene>
<dbReference type="InterPro" id="IPR005624">
    <property type="entry name" value="PduO/GlcC-like"/>
</dbReference>
<dbReference type="Gene3D" id="3.30.450.150">
    <property type="entry name" value="Haem-degrading domain"/>
    <property type="match status" value="1"/>
</dbReference>
<evidence type="ECO:0000313" key="2">
    <source>
        <dbReference type="Proteomes" id="UP000003257"/>
    </source>
</evidence>
<dbReference type="PANTHER" id="PTHR34309">
    <property type="entry name" value="SLR1406 PROTEIN"/>
    <property type="match status" value="1"/>
</dbReference>
<dbReference type="Proteomes" id="UP000003257">
    <property type="component" value="Unassembled WGS sequence"/>
</dbReference>
<name>A0ABM9XAN5_9RHOB</name>
<dbReference type="InterPro" id="IPR052517">
    <property type="entry name" value="GlcG_carb_metab_protein"/>
</dbReference>
<dbReference type="InterPro" id="IPR038084">
    <property type="entry name" value="PduO/GlcC-like_sf"/>
</dbReference>
<evidence type="ECO:0008006" key="3">
    <source>
        <dbReference type="Google" id="ProtNLM"/>
    </source>
</evidence>
<protein>
    <recommendedName>
        <fullName evidence="3">GlcG protein</fullName>
    </recommendedName>
</protein>